<evidence type="ECO:0000313" key="2">
    <source>
        <dbReference type="EMBL" id="SET87112.1"/>
    </source>
</evidence>
<feature type="compositionally biased region" description="Basic and acidic residues" evidence="1">
    <location>
        <begin position="1"/>
        <end position="11"/>
    </location>
</feature>
<accession>A0A1I0HUU5</accession>
<gene>
    <name evidence="2" type="ORF">SAMN05421811_104480</name>
</gene>
<protein>
    <submittedName>
        <fullName evidence="2">Uncharacterized protein</fullName>
    </submittedName>
</protein>
<dbReference type="InterPro" id="IPR029058">
    <property type="entry name" value="AB_hydrolase_fold"/>
</dbReference>
<dbReference type="STRING" id="568860.SAMN05421811_104480"/>
<name>A0A1I0HUU5_9ACTN</name>
<evidence type="ECO:0000256" key="1">
    <source>
        <dbReference type="SAM" id="MobiDB-lite"/>
    </source>
</evidence>
<dbReference type="AlphaFoldDB" id="A0A1I0HUU5"/>
<evidence type="ECO:0000313" key="3">
    <source>
        <dbReference type="Proteomes" id="UP000199361"/>
    </source>
</evidence>
<sequence length="444" mass="48316">MAQEPRIDVESKTSTVESSLAPEQIERIASVLGDPGVWFATPPVREGEAAEPDLVWELVADKPHRGLVATGRAHVHLVKGRTAPVRPLIFADGFNYGPSDLAGMWRHFNTPYEPGVPGLLDQLLEMGLDVILLGFDQRQAYVQANAAVAVTCLRRVLETRRGDTPLIVGGVGAGGMITRYALARMESEGVDHQTDKYFSYDTPHLGAWIPLVLQQLAYLHETIQPRPDGAGQAELIRSPAAQQLLWGWLPGTSYSGRVTDSSPLRKELLADLRRIGWFPMRPYKLGLANGSGEGRGPDLRPGTPVLDLGEGPLRLVARIQPDQGELRNVGAIGFGEPVWTSATSYVAAFDGAPGGTMDAFGRVADAMGLPIEDRFRGTCFVPSVSAIALARDPLTWPSELYTDLRQLQKDETFLDAYCCDSGNTPHGAVSRTLVEWFVDQLAGW</sequence>
<feature type="region of interest" description="Disordered" evidence="1">
    <location>
        <begin position="1"/>
        <end position="20"/>
    </location>
</feature>
<proteinExistence type="predicted"/>
<dbReference type="RefSeq" id="WP_091081540.1">
    <property type="nucleotide sequence ID" value="NZ_FOHX01000004.1"/>
</dbReference>
<organism evidence="2 3">
    <name type="scientific">Nonomuraea wenchangensis</name>
    <dbReference type="NCBI Taxonomy" id="568860"/>
    <lineage>
        <taxon>Bacteria</taxon>
        <taxon>Bacillati</taxon>
        <taxon>Actinomycetota</taxon>
        <taxon>Actinomycetes</taxon>
        <taxon>Streptosporangiales</taxon>
        <taxon>Streptosporangiaceae</taxon>
        <taxon>Nonomuraea</taxon>
    </lineage>
</organism>
<dbReference type="OrthoDB" id="4535652at2"/>
<dbReference type="Gene3D" id="3.40.50.1820">
    <property type="entry name" value="alpha/beta hydrolase"/>
    <property type="match status" value="1"/>
</dbReference>
<dbReference type="Proteomes" id="UP000199361">
    <property type="component" value="Unassembled WGS sequence"/>
</dbReference>
<reference evidence="2 3" key="1">
    <citation type="submission" date="2016-10" db="EMBL/GenBank/DDBJ databases">
        <authorList>
            <person name="de Groot N.N."/>
        </authorList>
    </citation>
    <scope>NUCLEOTIDE SEQUENCE [LARGE SCALE GENOMIC DNA]</scope>
    <source>
        <strain evidence="2 3">CGMCC 4.5598</strain>
    </source>
</reference>
<dbReference type="EMBL" id="FOHX01000004">
    <property type="protein sequence ID" value="SET87112.1"/>
    <property type="molecule type" value="Genomic_DNA"/>
</dbReference>
<dbReference type="SUPFAM" id="SSF53474">
    <property type="entry name" value="alpha/beta-Hydrolases"/>
    <property type="match status" value="1"/>
</dbReference>
<keyword evidence="3" id="KW-1185">Reference proteome</keyword>